<organism evidence="1 2">
    <name type="scientific">Crotalaria pallida</name>
    <name type="common">Smooth rattlebox</name>
    <name type="synonym">Crotalaria striata</name>
    <dbReference type="NCBI Taxonomy" id="3830"/>
    <lineage>
        <taxon>Eukaryota</taxon>
        <taxon>Viridiplantae</taxon>
        <taxon>Streptophyta</taxon>
        <taxon>Embryophyta</taxon>
        <taxon>Tracheophyta</taxon>
        <taxon>Spermatophyta</taxon>
        <taxon>Magnoliopsida</taxon>
        <taxon>eudicotyledons</taxon>
        <taxon>Gunneridae</taxon>
        <taxon>Pentapetalae</taxon>
        <taxon>rosids</taxon>
        <taxon>fabids</taxon>
        <taxon>Fabales</taxon>
        <taxon>Fabaceae</taxon>
        <taxon>Papilionoideae</taxon>
        <taxon>50 kb inversion clade</taxon>
        <taxon>genistoids sensu lato</taxon>
        <taxon>core genistoids</taxon>
        <taxon>Crotalarieae</taxon>
        <taxon>Crotalaria</taxon>
    </lineage>
</organism>
<dbReference type="Proteomes" id="UP001372338">
    <property type="component" value="Unassembled WGS sequence"/>
</dbReference>
<proteinExistence type="predicted"/>
<reference evidence="1 2" key="1">
    <citation type="submission" date="2024-01" db="EMBL/GenBank/DDBJ databases">
        <title>The genomes of 5 underutilized Papilionoideae crops provide insights into root nodulation and disease resistanc.</title>
        <authorList>
            <person name="Yuan L."/>
        </authorList>
    </citation>
    <scope>NUCLEOTIDE SEQUENCE [LARGE SCALE GENOMIC DNA]</scope>
    <source>
        <strain evidence="1">ZHUSHIDOU_FW_LH</strain>
        <tissue evidence="1">Leaf</tissue>
    </source>
</reference>
<sequence>MSKQTLSSPKLVSVPLDLSLVQDCLLNFEGFDDLSVKQASDLLKSLDLFKEKLKGKQIETVDDDVDDITGYHMYRFTSKLRKVRQALSKLNREKFCSIDKKELVLRDQLDDIQRKLHDDPTNSDFQRLDTEMNRVLKNAWNVSSEEIAMGSVLSVEHQ</sequence>
<comment type="caution">
    <text evidence="1">The sequence shown here is derived from an EMBL/GenBank/DDBJ whole genome shotgun (WGS) entry which is preliminary data.</text>
</comment>
<dbReference type="EMBL" id="JAYWIO010000008">
    <property type="protein sequence ID" value="KAK7243827.1"/>
    <property type="molecule type" value="Genomic_DNA"/>
</dbReference>
<keyword evidence="2" id="KW-1185">Reference proteome</keyword>
<evidence type="ECO:0000313" key="2">
    <source>
        <dbReference type="Proteomes" id="UP001372338"/>
    </source>
</evidence>
<protein>
    <submittedName>
        <fullName evidence="1">Uncharacterized protein</fullName>
    </submittedName>
</protein>
<evidence type="ECO:0000313" key="1">
    <source>
        <dbReference type="EMBL" id="KAK7243827.1"/>
    </source>
</evidence>
<dbReference type="AlphaFoldDB" id="A0AAN9HPX1"/>
<accession>A0AAN9HPX1</accession>
<gene>
    <name evidence="1" type="ORF">RIF29_38639</name>
</gene>
<name>A0AAN9HPX1_CROPI</name>